<feature type="domain" description="CBS" evidence="12">
    <location>
        <begin position="271"/>
        <end position="328"/>
    </location>
</feature>
<name>A0ABN2VY78_9ACTN</name>
<keyword evidence="8 10" id="KW-0472">Membrane</keyword>
<evidence type="ECO:0000256" key="7">
    <source>
        <dbReference type="ARBA" id="ARBA00023122"/>
    </source>
</evidence>
<feature type="domain" description="CBS" evidence="12">
    <location>
        <begin position="203"/>
        <end position="263"/>
    </location>
</feature>
<dbReference type="InterPro" id="IPR005170">
    <property type="entry name" value="Transptr-assoc_dom"/>
</dbReference>
<evidence type="ECO:0000256" key="5">
    <source>
        <dbReference type="ARBA" id="ARBA00022737"/>
    </source>
</evidence>
<dbReference type="SMART" id="SM01091">
    <property type="entry name" value="CorC_HlyC"/>
    <property type="match status" value="1"/>
</dbReference>
<reference evidence="14 15" key="1">
    <citation type="journal article" date="2019" name="Int. J. Syst. Evol. Microbiol.">
        <title>The Global Catalogue of Microorganisms (GCM) 10K type strain sequencing project: providing services to taxonomists for standard genome sequencing and annotation.</title>
        <authorList>
            <consortium name="The Broad Institute Genomics Platform"/>
            <consortium name="The Broad Institute Genome Sequencing Center for Infectious Disease"/>
            <person name="Wu L."/>
            <person name="Ma J."/>
        </authorList>
    </citation>
    <scope>NUCLEOTIDE SEQUENCE [LARGE SCALE GENOMIC DNA]</scope>
    <source>
        <strain evidence="14 15">JCM 15749</strain>
    </source>
</reference>
<comment type="similarity">
    <text evidence="2">Belongs to the UPF0053 family.</text>
</comment>
<evidence type="ECO:0000256" key="8">
    <source>
        <dbReference type="ARBA" id="ARBA00023136"/>
    </source>
</evidence>
<feature type="transmembrane region" description="Helical" evidence="11">
    <location>
        <begin position="57"/>
        <end position="80"/>
    </location>
</feature>
<accession>A0ABN2VY78</accession>
<dbReference type="Pfam" id="PF00571">
    <property type="entry name" value="CBS"/>
    <property type="match status" value="2"/>
</dbReference>
<dbReference type="SUPFAM" id="SSF54631">
    <property type="entry name" value="CBS-domain pair"/>
    <property type="match status" value="1"/>
</dbReference>
<dbReference type="InterPro" id="IPR002550">
    <property type="entry name" value="CNNM"/>
</dbReference>
<dbReference type="SUPFAM" id="SSF56176">
    <property type="entry name" value="FAD-binding/transporter-associated domain-like"/>
    <property type="match status" value="1"/>
</dbReference>
<keyword evidence="6 10" id="KW-1133">Transmembrane helix</keyword>
<evidence type="ECO:0000259" key="13">
    <source>
        <dbReference type="PROSITE" id="PS51846"/>
    </source>
</evidence>
<dbReference type="Proteomes" id="UP001501480">
    <property type="component" value="Unassembled WGS sequence"/>
</dbReference>
<dbReference type="InterPro" id="IPR000644">
    <property type="entry name" value="CBS_dom"/>
</dbReference>
<dbReference type="SMART" id="SM00116">
    <property type="entry name" value="CBS"/>
    <property type="match status" value="2"/>
</dbReference>
<keyword evidence="7 9" id="KW-0129">CBS domain</keyword>
<dbReference type="InterPro" id="IPR044751">
    <property type="entry name" value="Ion_transp-like_CBS"/>
</dbReference>
<evidence type="ECO:0000256" key="2">
    <source>
        <dbReference type="ARBA" id="ARBA00006337"/>
    </source>
</evidence>
<dbReference type="RefSeq" id="WP_344326443.1">
    <property type="nucleotide sequence ID" value="NZ_BAAAPY010000004.1"/>
</dbReference>
<dbReference type="EMBL" id="BAAAPY010000004">
    <property type="protein sequence ID" value="GAA2076432.1"/>
    <property type="molecule type" value="Genomic_DNA"/>
</dbReference>
<comment type="subcellular location">
    <subcellularLocation>
        <location evidence="1">Cell membrane</location>
        <topology evidence="1">Multi-pass membrane protein</topology>
    </subcellularLocation>
</comment>
<evidence type="ECO:0000313" key="15">
    <source>
        <dbReference type="Proteomes" id="UP001501480"/>
    </source>
</evidence>
<dbReference type="Gene3D" id="3.10.580.10">
    <property type="entry name" value="CBS-domain"/>
    <property type="match status" value="1"/>
</dbReference>
<dbReference type="CDD" id="cd04590">
    <property type="entry name" value="CBS_pair_CorC_HlyC_assoc"/>
    <property type="match status" value="1"/>
</dbReference>
<dbReference type="Pfam" id="PF01595">
    <property type="entry name" value="CNNM"/>
    <property type="match status" value="1"/>
</dbReference>
<evidence type="ECO:0000256" key="11">
    <source>
        <dbReference type="SAM" id="Phobius"/>
    </source>
</evidence>
<dbReference type="Pfam" id="PF03471">
    <property type="entry name" value="CorC_HlyC"/>
    <property type="match status" value="1"/>
</dbReference>
<evidence type="ECO:0000259" key="12">
    <source>
        <dbReference type="PROSITE" id="PS51371"/>
    </source>
</evidence>
<keyword evidence="4 10" id="KW-0812">Transmembrane</keyword>
<dbReference type="Gene3D" id="3.30.465.10">
    <property type="match status" value="1"/>
</dbReference>
<dbReference type="InterPro" id="IPR046342">
    <property type="entry name" value="CBS_dom_sf"/>
</dbReference>
<dbReference type="InterPro" id="IPR036318">
    <property type="entry name" value="FAD-bd_PCMH-like_sf"/>
</dbReference>
<feature type="transmembrane region" description="Helical" evidence="11">
    <location>
        <begin position="87"/>
        <end position="108"/>
    </location>
</feature>
<keyword evidence="15" id="KW-1185">Reference proteome</keyword>
<evidence type="ECO:0000256" key="4">
    <source>
        <dbReference type="ARBA" id="ARBA00022692"/>
    </source>
</evidence>
<dbReference type="InterPro" id="IPR016169">
    <property type="entry name" value="FAD-bd_PCMH_sub2"/>
</dbReference>
<evidence type="ECO:0000313" key="14">
    <source>
        <dbReference type="EMBL" id="GAA2076432.1"/>
    </source>
</evidence>
<evidence type="ECO:0000256" key="1">
    <source>
        <dbReference type="ARBA" id="ARBA00004651"/>
    </source>
</evidence>
<keyword evidence="5" id="KW-0677">Repeat</keyword>
<feature type="domain" description="CNNM transmembrane" evidence="13">
    <location>
        <begin position="1"/>
        <end position="184"/>
    </location>
</feature>
<evidence type="ECO:0000256" key="6">
    <source>
        <dbReference type="ARBA" id="ARBA00022989"/>
    </source>
</evidence>
<gene>
    <name evidence="14" type="ORF">GCM10009821_14630</name>
</gene>
<dbReference type="PROSITE" id="PS51371">
    <property type="entry name" value="CBS"/>
    <property type="match status" value="2"/>
</dbReference>
<dbReference type="PANTHER" id="PTHR22777">
    <property type="entry name" value="HEMOLYSIN-RELATED"/>
    <property type="match status" value="1"/>
</dbReference>
<organism evidence="14 15">
    <name type="scientific">Aeromicrobium halocynthiae</name>
    <dbReference type="NCBI Taxonomy" id="560557"/>
    <lineage>
        <taxon>Bacteria</taxon>
        <taxon>Bacillati</taxon>
        <taxon>Actinomycetota</taxon>
        <taxon>Actinomycetes</taxon>
        <taxon>Propionibacteriales</taxon>
        <taxon>Nocardioidaceae</taxon>
        <taxon>Aeromicrobium</taxon>
    </lineage>
</organism>
<dbReference type="PANTHER" id="PTHR22777:SF32">
    <property type="entry name" value="UPF0053 INNER MEMBRANE PROTEIN YFJD"/>
    <property type="match status" value="1"/>
</dbReference>
<protein>
    <submittedName>
        <fullName evidence="14">Hemolysin family protein</fullName>
    </submittedName>
</protein>
<feature type="transmembrane region" description="Helical" evidence="11">
    <location>
        <begin position="120"/>
        <end position="139"/>
    </location>
</feature>
<evidence type="ECO:0000256" key="9">
    <source>
        <dbReference type="PROSITE-ProRule" id="PRU00703"/>
    </source>
</evidence>
<evidence type="ECO:0000256" key="3">
    <source>
        <dbReference type="ARBA" id="ARBA00022475"/>
    </source>
</evidence>
<dbReference type="PROSITE" id="PS51846">
    <property type="entry name" value="CNNM"/>
    <property type="match status" value="1"/>
</dbReference>
<evidence type="ECO:0000256" key="10">
    <source>
        <dbReference type="PROSITE-ProRule" id="PRU01193"/>
    </source>
</evidence>
<comment type="caution">
    <text evidence="14">The sequence shown here is derived from an EMBL/GenBank/DDBJ whole genome shotgun (WGS) entry which is preliminary data.</text>
</comment>
<sequence length="432" mass="45907">MTEAIVASVVLAVLAGLLASIEAALTSFSRARAEELVRDGRGGALRLVTVLDDPAPVVNSVLLLRVLCETASIVLVAIVVADRIDGVLAQLAVVGGTMTVVSYVLIGVGPRTLGRQRAEAIALASAGPVVLLTTLLGPLPKLLIVLGNALTPGRGFAEGPFASEVEVRELVDIAAASSVIESDESKMIQSVFDLGDTLVREVMVPRPDLVYIEAGKTLRQAMSLCLRSGYSRVPVVGENLDDVVGMAYLKDLTRRVFDNHQAETTERVESIMRTAYFVPDTKFAAALLKEMQAQRTHVAVVVDEFGGVAGMVTIEDILEEIVGEITDEYDSEPDGLEHLSGGAVRVSARFDIDDLAELFDVELEEDDVESVGGLLAKHLGKVPIPGSEVEVEGLVLRAEAPSGRRNRIGRVRVWRAEPTLAIGADESVGEGA</sequence>
<proteinExistence type="inferred from homology"/>
<keyword evidence="3" id="KW-1003">Cell membrane</keyword>